<dbReference type="AlphaFoldDB" id="A0A523UWN3"/>
<dbReference type="PANTHER" id="PTHR38431">
    <property type="entry name" value="BLL2305 PROTEIN"/>
    <property type="match status" value="1"/>
</dbReference>
<evidence type="ECO:0000259" key="1">
    <source>
        <dbReference type="Pfam" id="PF12727"/>
    </source>
</evidence>
<dbReference type="InterPro" id="IPR010093">
    <property type="entry name" value="SinI_DNA-bd"/>
</dbReference>
<protein>
    <submittedName>
        <fullName evidence="3">Helix-turn-helix domain-containing protein</fullName>
    </submittedName>
</protein>
<evidence type="ECO:0000259" key="2">
    <source>
        <dbReference type="Pfam" id="PF12728"/>
    </source>
</evidence>
<proteinExistence type="predicted"/>
<dbReference type="Gene3D" id="3.40.190.10">
    <property type="entry name" value="Periplasmic binding protein-like II"/>
    <property type="match status" value="1"/>
</dbReference>
<organism evidence="3 4">
    <name type="scientific">candidate division TA06 bacterium</name>
    <dbReference type="NCBI Taxonomy" id="2250710"/>
    <lineage>
        <taxon>Bacteria</taxon>
        <taxon>Bacteria division TA06</taxon>
    </lineage>
</organism>
<dbReference type="InterPro" id="IPR041657">
    <property type="entry name" value="HTH_17"/>
</dbReference>
<comment type="caution">
    <text evidence="3">The sequence shown here is derived from an EMBL/GenBank/DDBJ whole genome shotgun (WGS) entry which is preliminary data.</text>
</comment>
<gene>
    <name evidence="3" type="ORF">E3J62_02895</name>
</gene>
<dbReference type="SUPFAM" id="SSF53850">
    <property type="entry name" value="Periplasmic binding protein-like II"/>
    <property type="match status" value="1"/>
</dbReference>
<feature type="domain" description="PBP" evidence="1">
    <location>
        <begin position="89"/>
        <end position="270"/>
    </location>
</feature>
<reference evidence="3 4" key="1">
    <citation type="submission" date="2019-03" db="EMBL/GenBank/DDBJ databases">
        <title>Metabolic potential of uncultured bacteria and archaea associated with petroleum seepage in deep-sea sediments.</title>
        <authorList>
            <person name="Dong X."/>
            <person name="Hubert C."/>
        </authorList>
    </citation>
    <scope>NUCLEOTIDE SEQUENCE [LARGE SCALE GENOMIC DNA]</scope>
    <source>
        <strain evidence="3">E44_bin18</strain>
    </source>
</reference>
<accession>A0A523UWN3</accession>
<dbReference type="Pfam" id="PF12728">
    <property type="entry name" value="HTH_17"/>
    <property type="match status" value="1"/>
</dbReference>
<evidence type="ECO:0000313" key="3">
    <source>
        <dbReference type="EMBL" id="TET46927.1"/>
    </source>
</evidence>
<name>A0A523UWN3_UNCT6</name>
<dbReference type="InterPro" id="IPR024370">
    <property type="entry name" value="PBP_domain"/>
</dbReference>
<evidence type="ECO:0000313" key="4">
    <source>
        <dbReference type="Proteomes" id="UP000315525"/>
    </source>
</evidence>
<dbReference type="GO" id="GO:0003677">
    <property type="term" value="F:DNA binding"/>
    <property type="evidence" value="ECO:0007669"/>
    <property type="project" value="InterPro"/>
</dbReference>
<dbReference type="NCBIfam" id="TIGR01764">
    <property type="entry name" value="excise"/>
    <property type="match status" value="1"/>
</dbReference>
<dbReference type="PANTHER" id="PTHR38431:SF1">
    <property type="entry name" value="BLL2305 PROTEIN"/>
    <property type="match status" value="1"/>
</dbReference>
<sequence>MSEKFMNTAEIAEYLDVNEKKVYLLVRDAALPATKATGKWLFPRELVDNWLLQSTVSVQSSISAKKDVFLIAGSNDPILESGVSSLSVRASESLIYFARVGSFSGLKALEKGDAHAAAAHLFDPTTGEYNLPFLDRKTRRNILIFPFALREQGLLVRKGNPFGIAGIEDLIFPGIRFVNRKKGTGTRALFDLLLTKAGLTTSQIVGYTREVGTHIEVATTISRGKADAGLGIRSAAKMFGLGFVPLRKERFDILVRKEATQMRSFQILLEDLKSARFKKVLAEAGGYETQPPGPIPAY</sequence>
<dbReference type="Proteomes" id="UP000315525">
    <property type="component" value="Unassembled WGS sequence"/>
</dbReference>
<dbReference type="EMBL" id="SOJN01000038">
    <property type="protein sequence ID" value="TET46927.1"/>
    <property type="molecule type" value="Genomic_DNA"/>
</dbReference>
<feature type="domain" description="Helix-turn-helix" evidence="2">
    <location>
        <begin position="6"/>
        <end position="53"/>
    </location>
</feature>
<dbReference type="Pfam" id="PF12727">
    <property type="entry name" value="PBP_like"/>
    <property type="match status" value="1"/>
</dbReference>